<dbReference type="InterPro" id="IPR023393">
    <property type="entry name" value="START-like_dom_sf"/>
</dbReference>
<accession>A0A537M9L5</accession>
<comment type="similarity">
    <text evidence="1">Belongs to the AHA1 family.</text>
</comment>
<evidence type="ECO:0000313" key="3">
    <source>
        <dbReference type="EMBL" id="TMJ16946.1"/>
    </source>
</evidence>
<sequence length="138" mass="15584">MPATRGEVFAAWTDPASIRDWMGPGDTLTAEAELDLRVGGAYRIVMKSQNRAYEHTGAYRVVEPPSKLVFTWISKGTEHRPTLVTVELLDHRDGCELVLTHERFPTADAMKRHRDGWSQIAARLAEYLQKRAPARPRG</sequence>
<comment type="caution">
    <text evidence="3">The sequence shown here is derived from an EMBL/GenBank/DDBJ whole genome shotgun (WGS) entry which is preliminary data.</text>
</comment>
<dbReference type="InterPro" id="IPR013538">
    <property type="entry name" value="ASHA1/2-like_C"/>
</dbReference>
<evidence type="ECO:0000256" key="1">
    <source>
        <dbReference type="ARBA" id="ARBA00006817"/>
    </source>
</evidence>
<dbReference type="AlphaFoldDB" id="A0A537M9L5"/>
<dbReference type="Pfam" id="PF08327">
    <property type="entry name" value="AHSA1"/>
    <property type="match status" value="1"/>
</dbReference>
<feature type="domain" description="Activator of Hsp90 ATPase homologue 1/2-like C-terminal" evidence="2">
    <location>
        <begin position="3"/>
        <end position="129"/>
    </location>
</feature>
<dbReference type="SUPFAM" id="SSF55961">
    <property type="entry name" value="Bet v1-like"/>
    <property type="match status" value="1"/>
</dbReference>
<reference evidence="3 4" key="1">
    <citation type="journal article" date="2019" name="Nat. Microbiol.">
        <title>Mediterranean grassland soil C-N compound turnover is dependent on rainfall and depth, and is mediated by genomically divergent microorganisms.</title>
        <authorList>
            <person name="Diamond S."/>
            <person name="Andeer P.F."/>
            <person name="Li Z."/>
            <person name="Crits-Christoph A."/>
            <person name="Burstein D."/>
            <person name="Anantharaman K."/>
            <person name="Lane K.R."/>
            <person name="Thomas B.C."/>
            <person name="Pan C."/>
            <person name="Northen T.R."/>
            <person name="Banfield J.F."/>
        </authorList>
    </citation>
    <scope>NUCLEOTIDE SEQUENCE [LARGE SCALE GENOMIC DNA]</scope>
    <source>
        <strain evidence="3">NP_5</strain>
    </source>
</reference>
<gene>
    <name evidence="3" type="ORF">E6H02_00170</name>
</gene>
<proteinExistence type="inferred from homology"/>
<evidence type="ECO:0000313" key="4">
    <source>
        <dbReference type="Proteomes" id="UP000320393"/>
    </source>
</evidence>
<name>A0A537M9L5_9BACT</name>
<dbReference type="CDD" id="cd07814">
    <property type="entry name" value="SRPBCC_CalC_Aha1-like"/>
    <property type="match status" value="1"/>
</dbReference>
<dbReference type="Gene3D" id="3.30.530.20">
    <property type="match status" value="1"/>
</dbReference>
<dbReference type="Proteomes" id="UP000320393">
    <property type="component" value="Unassembled WGS sequence"/>
</dbReference>
<dbReference type="EMBL" id="VBAM01000005">
    <property type="protein sequence ID" value="TMJ16946.1"/>
    <property type="molecule type" value="Genomic_DNA"/>
</dbReference>
<organism evidence="3 4">
    <name type="scientific">Candidatus Segetimicrobium genomatis</name>
    <dbReference type="NCBI Taxonomy" id="2569760"/>
    <lineage>
        <taxon>Bacteria</taxon>
        <taxon>Bacillati</taxon>
        <taxon>Candidatus Sysuimicrobiota</taxon>
        <taxon>Candidatus Sysuimicrobiia</taxon>
        <taxon>Candidatus Sysuimicrobiales</taxon>
        <taxon>Candidatus Segetimicrobiaceae</taxon>
        <taxon>Candidatus Segetimicrobium</taxon>
    </lineage>
</organism>
<protein>
    <submittedName>
        <fullName evidence="3">SRPBCC domain-containing protein</fullName>
    </submittedName>
</protein>
<evidence type="ECO:0000259" key="2">
    <source>
        <dbReference type="Pfam" id="PF08327"/>
    </source>
</evidence>